<dbReference type="InterPro" id="IPR008338">
    <property type="entry name" value="Capsule_biosynth_CapC"/>
</dbReference>
<keyword evidence="1" id="KW-0472">Membrane</keyword>
<feature type="transmembrane region" description="Helical" evidence="1">
    <location>
        <begin position="96"/>
        <end position="112"/>
    </location>
</feature>
<name>A0A562JB67_9FIRM</name>
<dbReference type="PRINTS" id="PR01759">
    <property type="entry name" value="CAPSULEPROTC"/>
</dbReference>
<evidence type="ECO:0000313" key="3">
    <source>
        <dbReference type="Proteomes" id="UP000315343"/>
    </source>
</evidence>
<feature type="transmembrane region" description="Helical" evidence="1">
    <location>
        <begin position="40"/>
        <end position="59"/>
    </location>
</feature>
<keyword evidence="1" id="KW-0812">Transmembrane</keyword>
<reference evidence="2 3" key="1">
    <citation type="submission" date="2019-07" db="EMBL/GenBank/DDBJ databases">
        <title>Genomic Encyclopedia of Type Strains, Phase I: the one thousand microbial genomes (KMG-I) project.</title>
        <authorList>
            <person name="Kyrpides N."/>
        </authorList>
    </citation>
    <scope>NUCLEOTIDE SEQUENCE [LARGE SCALE GENOMIC DNA]</scope>
    <source>
        <strain evidence="2 3">DSM 13558</strain>
    </source>
</reference>
<dbReference type="GO" id="GO:0045227">
    <property type="term" value="P:capsule polysaccharide biosynthetic process"/>
    <property type="evidence" value="ECO:0007669"/>
    <property type="project" value="InterPro"/>
</dbReference>
<dbReference type="EMBL" id="VLKH01000004">
    <property type="protein sequence ID" value="TWH80431.1"/>
    <property type="molecule type" value="Genomic_DNA"/>
</dbReference>
<evidence type="ECO:0000256" key="1">
    <source>
        <dbReference type="SAM" id="Phobius"/>
    </source>
</evidence>
<feature type="transmembrane region" description="Helical" evidence="1">
    <location>
        <begin position="7"/>
        <end position="34"/>
    </location>
</feature>
<dbReference type="Pfam" id="PF14102">
    <property type="entry name" value="Caps_synth_CapC"/>
    <property type="match status" value="1"/>
</dbReference>
<keyword evidence="1" id="KW-1133">Transmembrane helix</keyword>
<evidence type="ECO:0000313" key="2">
    <source>
        <dbReference type="EMBL" id="TWH80431.1"/>
    </source>
</evidence>
<dbReference type="NCBIfam" id="TIGR04011">
    <property type="entry name" value="poly_gGlu_PgsC"/>
    <property type="match status" value="1"/>
</dbReference>
<dbReference type="OrthoDB" id="48792at2"/>
<feature type="transmembrane region" description="Helical" evidence="1">
    <location>
        <begin position="124"/>
        <end position="141"/>
    </location>
</feature>
<gene>
    <name evidence="2" type="ORF">LY60_01693</name>
</gene>
<feature type="transmembrane region" description="Helical" evidence="1">
    <location>
        <begin position="71"/>
        <end position="90"/>
    </location>
</feature>
<comment type="caution">
    <text evidence="2">The sequence shown here is derived from an EMBL/GenBank/DDBJ whole genome shotgun (WGS) entry which is preliminary data.</text>
</comment>
<dbReference type="RefSeq" id="WP_145082302.1">
    <property type="nucleotide sequence ID" value="NZ_DAMBUX010000003.1"/>
</dbReference>
<dbReference type="AlphaFoldDB" id="A0A562JB67"/>
<organism evidence="2 3">
    <name type="scientific">Sedimentibacter saalensis</name>
    <dbReference type="NCBI Taxonomy" id="130788"/>
    <lineage>
        <taxon>Bacteria</taxon>
        <taxon>Bacillati</taxon>
        <taxon>Bacillota</taxon>
        <taxon>Tissierellia</taxon>
        <taxon>Sedimentibacter</taxon>
    </lineage>
</organism>
<keyword evidence="3" id="KW-1185">Reference proteome</keyword>
<dbReference type="GO" id="GO:0016020">
    <property type="term" value="C:membrane"/>
    <property type="evidence" value="ECO:0007669"/>
    <property type="project" value="InterPro"/>
</dbReference>
<proteinExistence type="predicted"/>
<accession>A0A562JB67</accession>
<dbReference type="Proteomes" id="UP000315343">
    <property type="component" value="Unassembled WGS sequence"/>
</dbReference>
<sequence length="142" mass="16028">MNELIIVSLIVSIIFADMTNIIPGGIIIPFYFALHIYDPAKIAATVLTSIACVFFIKFLSRYTILYGRRKFAMYIIIGIIIKIIFTYIYFGNTYMFYNLSITIGYVVPGILGRVMERQGIIKTLGSLSIVVLIIAIVQILLM</sequence>
<protein>
    <submittedName>
        <fullName evidence="2">Poly-gamma-glutamate biosynthesis protein PgsC/CapC</fullName>
    </submittedName>
</protein>